<sequence length="180" mass="20876">MLFVEDLRLVKQDCTWTHVKFDDDSVADFFDEQVDLGRSPEQFARVWVHTHPGDCPLPSCTDEQTFDRVFGRTEWAVMAILSRQGPSYARLRFNAGPGGEIEIPITVDYSRPFEGSDRYAWEQEYGTNVLPEPPIRAANARRRRSAQPASTRLDDETENEFQDAWFDYLEDEENPKGFEF</sequence>
<reference evidence="2 3" key="1">
    <citation type="submission" date="2019-02" db="EMBL/GenBank/DDBJ databases">
        <title>Deep-cultivation of Planctomycetes and their phenomic and genomic characterization uncovers novel biology.</title>
        <authorList>
            <person name="Wiegand S."/>
            <person name="Jogler M."/>
            <person name="Boedeker C."/>
            <person name="Pinto D."/>
            <person name="Vollmers J."/>
            <person name="Rivas-Marin E."/>
            <person name="Kohn T."/>
            <person name="Peeters S.H."/>
            <person name="Heuer A."/>
            <person name="Rast P."/>
            <person name="Oberbeckmann S."/>
            <person name="Bunk B."/>
            <person name="Jeske O."/>
            <person name="Meyerdierks A."/>
            <person name="Storesund J.E."/>
            <person name="Kallscheuer N."/>
            <person name="Luecker S."/>
            <person name="Lage O.M."/>
            <person name="Pohl T."/>
            <person name="Merkel B.J."/>
            <person name="Hornburger P."/>
            <person name="Mueller R.-W."/>
            <person name="Bruemmer F."/>
            <person name="Labrenz M."/>
            <person name="Spormann A.M."/>
            <person name="Op den Camp H."/>
            <person name="Overmann J."/>
            <person name="Amann R."/>
            <person name="Jetten M.S.M."/>
            <person name="Mascher T."/>
            <person name="Medema M.H."/>
            <person name="Devos D.P."/>
            <person name="Kaster A.-K."/>
            <person name="Ovreas L."/>
            <person name="Rohde M."/>
            <person name="Galperin M.Y."/>
            <person name="Jogler C."/>
        </authorList>
    </citation>
    <scope>NUCLEOTIDE SEQUENCE [LARGE SCALE GENOMIC DNA]</scope>
    <source>
        <strain evidence="2 3">Pla85_3_4</strain>
    </source>
</reference>
<evidence type="ECO:0000313" key="3">
    <source>
        <dbReference type="Proteomes" id="UP000317648"/>
    </source>
</evidence>
<dbReference type="Proteomes" id="UP000317648">
    <property type="component" value="Chromosome"/>
</dbReference>
<organism evidence="2 3">
    <name type="scientific">Lignipirellula cremea</name>
    <dbReference type="NCBI Taxonomy" id="2528010"/>
    <lineage>
        <taxon>Bacteria</taxon>
        <taxon>Pseudomonadati</taxon>
        <taxon>Planctomycetota</taxon>
        <taxon>Planctomycetia</taxon>
        <taxon>Pirellulales</taxon>
        <taxon>Pirellulaceae</taxon>
        <taxon>Lignipirellula</taxon>
    </lineage>
</organism>
<dbReference type="EMBL" id="CP036433">
    <property type="protein sequence ID" value="QDU94480.1"/>
    <property type="molecule type" value="Genomic_DNA"/>
</dbReference>
<accession>A0A518DRL0</accession>
<keyword evidence="3" id="KW-1185">Reference proteome</keyword>
<protein>
    <recommendedName>
        <fullName evidence="4">JAB domain-containing protein</fullName>
    </recommendedName>
</protein>
<dbReference type="AlphaFoldDB" id="A0A518DRL0"/>
<dbReference type="KEGG" id="lcre:Pla8534_22710"/>
<proteinExistence type="predicted"/>
<gene>
    <name evidence="2" type="ORF">Pla8534_22710</name>
</gene>
<name>A0A518DRL0_9BACT</name>
<evidence type="ECO:0008006" key="4">
    <source>
        <dbReference type="Google" id="ProtNLM"/>
    </source>
</evidence>
<evidence type="ECO:0000313" key="2">
    <source>
        <dbReference type="EMBL" id="QDU94480.1"/>
    </source>
</evidence>
<feature type="region of interest" description="Disordered" evidence="1">
    <location>
        <begin position="134"/>
        <end position="157"/>
    </location>
</feature>
<evidence type="ECO:0000256" key="1">
    <source>
        <dbReference type="SAM" id="MobiDB-lite"/>
    </source>
</evidence>
<dbReference type="SUPFAM" id="SSF102712">
    <property type="entry name" value="JAB1/MPN domain"/>
    <property type="match status" value="1"/>
</dbReference>